<proteinExistence type="predicted"/>
<dbReference type="Proteomes" id="UP000255192">
    <property type="component" value="Unassembled WGS sequence"/>
</dbReference>
<organism evidence="2 3">
    <name type="scientific">Klebsiella pneumoniae</name>
    <dbReference type="NCBI Taxonomy" id="573"/>
    <lineage>
        <taxon>Bacteria</taxon>
        <taxon>Pseudomonadati</taxon>
        <taxon>Pseudomonadota</taxon>
        <taxon>Gammaproteobacteria</taxon>
        <taxon>Enterobacterales</taxon>
        <taxon>Enterobacteriaceae</taxon>
        <taxon>Klebsiella/Raoultella group</taxon>
        <taxon>Klebsiella</taxon>
        <taxon>Klebsiella pneumoniae complex</taxon>
    </lineage>
</organism>
<dbReference type="AlphaFoldDB" id="A0A378B4B9"/>
<reference evidence="2 3" key="1">
    <citation type="submission" date="2018-06" db="EMBL/GenBank/DDBJ databases">
        <authorList>
            <consortium name="Pathogen Informatics"/>
            <person name="Doyle S."/>
        </authorList>
    </citation>
    <scope>NUCLEOTIDE SEQUENCE [LARGE SCALE GENOMIC DNA]</scope>
    <source>
        <strain evidence="2 3">NCTC204</strain>
    </source>
</reference>
<dbReference type="Gene3D" id="3.30.70.1060">
    <property type="entry name" value="Dimeric alpha+beta barrel"/>
    <property type="match status" value="1"/>
</dbReference>
<dbReference type="GO" id="GO:0018849">
    <property type="term" value="F:muconate cycloisomerase activity"/>
    <property type="evidence" value="ECO:0007669"/>
    <property type="project" value="UniProtKB-EC"/>
</dbReference>
<name>A0A378B4B9_KLEPN</name>
<dbReference type="InterPro" id="IPR011008">
    <property type="entry name" value="Dimeric_a/b-barrel"/>
</dbReference>
<dbReference type="Gene3D" id="3.20.20.120">
    <property type="entry name" value="Enolase-like C-terminal domain"/>
    <property type="match status" value="1"/>
</dbReference>
<dbReference type="EC" id="5.5.1.1" evidence="2"/>
<dbReference type="InterPro" id="IPR026029">
    <property type="entry name" value="MLI_dom"/>
</dbReference>
<evidence type="ECO:0000313" key="3">
    <source>
        <dbReference type="Proteomes" id="UP000255192"/>
    </source>
</evidence>
<dbReference type="SUPFAM" id="SSF54909">
    <property type="entry name" value="Dimeric alpha+beta barrel"/>
    <property type="match status" value="1"/>
</dbReference>
<sequence>MLALARVAQAAGIGLYGGTMLEGTVGTVASLHAWSTLPLQWGTEMFGPLLLKDDIVSVPLTFADGQVALPQRRDLASSWMKTNCIFIPASRSGEQEKKMLFKVEMTFNIPPGFSRQRGGGNKQREKSLFATITAGRQMRHIWRVAGLYANVSIFDVQDAEELHQILMGLPLYPFNGDKSRSPLSSSVINSR</sequence>
<keyword evidence="2" id="KW-0413">Isomerase</keyword>
<evidence type="ECO:0000313" key="2">
    <source>
        <dbReference type="EMBL" id="STV29323.1"/>
    </source>
</evidence>
<gene>
    <name evidence="2" type="primary">catB_2</name>
    <name evidence="2" type="ORF">NCTC204_05271</name>
</gene>
<dbReference type="SUPFAM" id="SSF51604">
    <property type="entry name" value="Enolase C-terminal domain-like"/>
    <property type="match status" value="1"/>
</dbReference>
<dbReference type="EMBL" id="UGMD01000002">
    <property type="protein sequence ID" value="STV29323.1"/>
    <property type="molecule type" value="Genomic_DNA"/>
</dbReference>
<dbReference type="Pfam" id="PF02426">
    <property type="entry name" value="MIase"/>
    <property type="match status" value="1"/>
</dbReference>
<dbReference type="InterPro" id="IPR036849">
    <property type="entry name" value="Enolase-like_C_sf"/>
</dbReference>
<protein>
    <submittedName>
        <fullName evidence="2">L-Ala-D/L-Glu epimerase</fullName>
        <ecNumber evidence="2">5.5.1.1</ecNumber>
    </submittedName>
</protein>
<evidence type="ECO:0000259" key="1">
    <source>
        <dbReference type="Pfam" id="PF02426"/>
    </source>
</evidence>
<feature type="domain" description="Muconolactone isomerase" evidence="1">
    <location>
        <begin position="99"/>
        <end position="175"/>
    </location>
</feature>
<accession>A0A378B4B9</accession>